<dbReference type="Proteomes" id="UP001569428">
    <property type="component" value="Unassembled WGS sequence"/>
</dbReference>
<evidence type="ECO:0000313" key="1">
    <source>
        <dbReference type="EMBL" id="MFA0813583.1"/>
    </source>
</evidence>
<gene>
    <name evidence="1" type="ORF">ACCI49_22090</name>
</gene>
<proteinExistence type="predicted"/>
<name>A0ABV4P6N8_9GAMM</name>
<organism evidence="1 2">
    <name type="scientific">Microbulbifer epialgicus</name>
    <dbReference type="NCBI Taxonomy" id="393907"/>
    <lineage>
        <taxon>Bacteria</taxon>
        <taxon>Pseudomonadati</taxon>
        <taxon>Pseudomonadota</taxon>
        <taxon>Gammaproteobacteria</taxon>
        <taxon>Cellvibrionales</taxon>
        <taxon>Microbulbiferaceae</taxon>
        <taxon>Microbulbifer</taxon>
    </lineage>
</organism>
<accession>A0ABV4P6N8</accession>
<reference evidence="1 2" key="1">
    <citation type="submission" date="2024-08" db="EMBL/GenBank/DDBJ databases">
        <authorList>
            <person name="Ishaq N."/>
        </authorList>
    </citation>
    <scope>NUCLEOTIDE SEQUENCE [LARGE SCALE GENOMIC DNA]</scope>
    <source>
        <strain evidence="1 2">DSM 18651</strain>
    </source>
</reference>
<sequence>MARTHESFAIEDGTVYQVRKDNEQAFFAQQDHRRHQIEAGAVKEDYRRLRFSIPATIQLEIIKKYGKEMDPIRYGKMSPAEKRKFNQIIHSEFPRCIMGGRSQKFFEGIS</sequence>
<comment type="caution">
    <text evidence="1">The sequence shown here is derived from an EMBL/GenBank/DDBJ whole genome shotgun (WGS) entry which is preliminary data.</text>
</comment>
<protein>
    <submittedName>
        <fullName evidence="1">Uncharacterized protein</fullName>
    </submittedName>
</protein>
<evidence type="ECO:0000313" key="2">
    <source>
        <dbReference type="Proteomes" id="UP001569428"/>
    </source>
</evidence>
<dbReference type="EMBL" id="JBGMEK010000110">
    <property type="protein sequence ID" value="MFA0813583.1"/>
    <property type="molecule type" value="Genomic_DNA"/>
</dbReference>
<keyword evidence="2" id="KW-1185">Reference proteome</keyword>
<dbReference type="RefSeq" id="WP_371841396.1">
    <property type="nucleotide sequence ID" value="NZ_JBGMEK010000110.1"/>
</dbReference>